<organism evidence="2 3">
    <name type="scientific">Rhipicephalus sanguineus</name>
    <name type="common">Brown dog tick</name>
    <name type="synonym">Ixodes sanguineus</name>
    <dbReference type="NCBI Taxonomy" id="34632"/>
    <lineage>
        <taxon>Eukaryota</taxon>
        <taxon>Metazoa</taxon>
        <taxon>Ecdysozoa</taxon>
        <taxon>Arthropoda</taxon>
        <taxon>Chelicerata</taxon>
        <taxon>Arachnida</taxon>
        <taxon>Acari</taxon>
        <taxon>Parasitiformes</taxon>
        <taxon>Ixodida</taxon>
        <taxon>Ixodoidea</taxon>
        <taxon>Ixodidae</taxon>
        <taxon>Rhipicephalinae</taxon>
        <taxon>Rhipicephalus</taxon>
        <taxon>Rhipicephalus</taxon>
    </lineage>
</organism>
<name>A0A9D4TBU4_RHISA</name>
<evidence type="ECO:0000256" key="1">
    <source>
        <dbReference type="SAM" id="MobiDB-lite"/>
    </source>
</evidence>
<gene>
    <name evidence="2" type="ORF">HPB52_022227</name>
</gene>
<proteinExistence type="predicted"/>
<dbReference type="AlphaFoldDB" id="A0A9D4TBU4"/>
<reference evidence="2" key="1">
    <citation type="journal article" date="2020" name="Cell">
        <title>Large-Scale Comparative Analyses of Tick Genomes Elucidate Their Genetic Diversity and Vector Capacities.</title>
        <authorList>
            <consortium name="Tick Genome and Microbiome Consortium (TIGMIC)"/>
            <person name="Jia N."/>
            <person name="Wang J."/>
            <person name="Shi W."/>
            <person name="Du L."/>
            <person name="Sun Y."/>
            <person name="Zhan W."/>
            <person name="Jiang J.F."/>
            <person name="Wang Q."/>
            <person name="Zhang B."/>
            <person name="Ji P."/>
            <person name="Bell-Sakyi L."/>
            <person name="Cui X.M."/>
            <person name="Yuan T.T."/>
            <person name="Jiang B.G."/>
            <person name="Yang W.F."/>
            <person name="Lam T.T."/>
            <person name="Chang Q.C."/>
            <person name="Ding S.J."/>
            <person name="Wang X.J."/>
            <person name="Zhu J.G."/>
            <person name="Ruan X.D."/>
            <person name="Zhao L."/>
            <person name="Wei J.T."/>
            <person name="Ye R.Z."/>
            <person name="Que T.C."/>
            <person name="Du C.H."/>
            <person name="Zhou Y.H."/>
            <person name="Cheng J.X."/>
            <person name="Dai P.F."/>
            <person name="Guo W.B."/>
            <person name="Han X.H."/>
            <person name="Huang E.J."/>
            <person name="Li L.F."/>
            <person name="Wei W."/>
            <person name="Gao Y.C."/>
            <person name="Liu J.Z."/>
            <person name="Shao H.Z."/>
            <person name="Wang X."/>
            <person name="Wang C.C."/>
            <person name="Yang T.C."/>
            <person name="Huo Q.B."/>
            <person name="Li W."/>
            <person name="Chen H.Y."/>
            <person name="Chen S.E."/>
            <person name="Zhou L.G."/>
            <person name="Ni X.B."/>
            <person name="Tian J.H."/>
            <person name="Sheng Y."/>
            <person name="Liu T."/>
            <person name="Pan Y.S."/>
            <person name="Xia L.Y."/>
            <person name="Li J."/>
            <person name="Zhao F."/>
            <person name="Cao W.C."/>
        </authorList>
    </citation>
    <scope>NUCLEOTIDE SEQUENCE</scope>
    <source>
        <strain evidence="2">Rsan-2018</strain>
    </source>
</reference>
<keyword evidence="3" id="KW-1185">Reference proteome</keyword>
<accession>A0A9D4TBU4</accession>
<evidence type="ECO:0000313" key="3">
    <source>
        <dbReference type="Proteomes" id="UP000821837"/>
    </source>
</evidence>
<dbReference type="Proteomes" id="UP000821837">
    <property type="component" value="Chromosome 1"/>
</dbReference>
<protein>
    <submittedName>
        <fullName evidence="2">Uncharacterized protein</fullName>
    </submittedName>
</protein>
<sequence>MGDQHPNETAGPSRLPTDGSKTSDRAVASIPCDSTYSSSVEEMESEADFATFTSRWLKRKLRRTSSSRDSQPALDTGKQCFTISQDFEKTQNILKNLLKSIRAILCELQTPGAKAAAQILNVLEPLLVALP</sequence>
<reference evidence="2" key="2">
    <citation type="submission" date="2021-09" db="EMBL/GenBank/DDBJ databases">
        <authorList>
            <person name="Jia N."/>
            <person name="Wang J."/>
            <person name="Shi W."/>
            <person name="Du L."/>
            <person name="Sun Y."/>
            <person name="Zhan W."/>
            <person name="Jiang J."/>
            <person name="Wang Q."/>
            <person name="Zhang B."/>
            <person name="Ji P."/>
            <person name="Sakyi L.B."/>
            <person name="Cui X."/>
            <person name="Yuan T."/>
            <person name="Jiang B."/>
            <person name="Yang W."/>
            <person name="Lam T.T.-Y."/>
            <person name="Chang Q."/>
            <person name="Ding S."/>
            <person name="Wang X."/>
            <person name="Zhu J."/>
            <person name="Ruan X."/>
            <person name="Zhao L."/>
            <person name="Wei J."/>
            <person name="Que T."/>
            <person name="Du C."/>
            <person name="Cheng J."/>
            <person name="Dai P."/>
            <person name="Han X."/>
            <person name="Huang E."/>
            <person name="Gao Y."/>
            <person name="Liu J."/>
            <person name="Shao H."/>
            <person name="Ye R."/>
            <person name="Li L."/>
            <person name="Wei W."/>
            <person name="Wang X."/>
            <person name="Wang C."/>
            <person name="Huo Q."/>
            <person name="Li W."/>
            <person name="Guo W."/>
            <person name="Chen H."/>
            <person name="Chen S."/>
            <person name="Zhou L."/>
            <person name="Zhou L."/>
            <person name="Ni X."/>
            <person name="Tian J."/>
            <person name="Zhou Y."/>
            <person name="Sheng Y."/>
            <person name="Liu T."/>
            <person name="Pan Y."/>
            <person name="Xia L."/>
            <person name="Li J."/>
            <person name="Zhao F."/>
            <person name="Cao W."/>
        </authorList>
    </citation>
    <scope>NUCLEOTIDE SEQUENCE</scope>
    <source>
        <strain evidence="2">Rsan-2018</strain>
        <tissue evidence="2">Larvae</tissue>
    </source>
</reference>
<dbReference type="EMBL" id="JABSTV010001245">
    <property type="protein sequence ID" value="KAH7984529.1"/>
    <property type="molecule type" value="Genomic_DNA"/>
</dbReference>
<evidence type="ECO:0000313" key="2">
    <source>
        <dbReference type="EMBL" id="KAH7984529.1"/>
    </source>
</evidence>
<feature type="region of interest" description="Disordered" evidence="1">
    <location>
        <begin position="1"/>
        <end position="28"/>
    </location>
</feature>
<comment type="caution">
    <text evidence="2">The sequence shown here is derived from an EMBL/GenBank/DDBJ whole genome shotgun (WGS) entry which is preliminary data.</text>
</comment>